<evidence type="ECO:0000256" key="6">
    <source>
        <dbReference type="SAM" id="MobiDB-lite"/>
    </source>
</evidence>
<keyword evidence="8" id="KW-1185">Reference proteome</keyword>
<dbReference type="SMART" id="SM00249">
    <property type="entry name" value="PHD"/>
    <property type="match status" value="1"/>
</dbReference>
<evidence type="ECO:0000313" key="8">
    <source>
        <dbReference type="Proteomes" id="UP000887566"/>
    </source>
</evidence>
<dbReference type="GO" id="GO:0005634">
    <property type="term" value="C:nucleus"/>
    <property type="evidence" value="ECO:0007669"/>
    <property type="project" value="UniProtKB-SubCell"/>
</dbReference>
<dbReference type="Pfam" id="PF05225">
    <property type="entry name" value="HTH_psq"/>
    <property type="match status" value="1"/>
</dbReference>
<name>A0A914UWI0_9BILA</name>
<proteinExistence type="predicted"/>
<evidence type="ECO:0000256" key="4">
    <source>
        <dbReference type="ARBA" id="ARBA00022833"/>
    </source>
</evidence>
<evidence type="ECO:0000256" key="1">
    <source>
        <dbReference type="ARBA" id="ARBA00004123"/>
    </source>
</evidence>
<evidence type="ECO:0000259" key="7">
    <source>
        <dbReference type="PROSITE" id="PS50016"/>
    </source>
</evidence>
<feature type="compositionally biased region" description="Low complexity" evidence="6">
    <location>
        <begin position="134"/>
        <end position="150"/>
    </location>
</feature>
<feature type="region of interest" description="Disordered" evidence="6">
    <location>
        <begin position="72"/>
        <end position="112"/>
    </location>
</feature>
<organism evidence="8 9">
    <name type="scientific">Plectus sambesii</name>
    <dbReference type="NCBI Taxonomy" id="2011161"/>
    <lineage>
        <taxon>Eukaryota</taxon>
        <taxon>Metazoa</taxon>
        <taxon>Ecdysozoa</taxon>
        <taxon>Nematoda</taxon>
        <taxon>Chromadorea</taxon>
        <taxon>Plectida</taxon>
        <taxon>Plectina</taxon>
        <taxon>Plectoidea</taxon>
        <taxon>Plectidae</taxon>
        <taxon>Plectus</taxon>
    </lineage>
</organism>
<evidence type="ECO:0000256" key="2">
    <source>
        <dbReference type="ARBA" id="ARBA00022723"/>
    </source>
</evidence>
<dbReference type="InterPro" id="IPR013083">
    <property type="entry name" value="Znf_RING/FYVE/PHD"/>
</dbReference>
<feature type="compositionally biased region" description="Basic and acidic residues" evidence="6">
    <location>
        <begin position="183"/>
        <end position="204"/>
    </location>
</feature>
<evidence type="ECO:0000256" key="5">
    <source>
        <dbReference type="PROSITE-ProRule" id="PRU00146"/>
    </source>
</evidence>
<dbReference type="GO" id="GO:0008270">
    <property type="term" value="F:zinc ion binding"/>
    <property type="evidence" value="ECO:0007669"/>
    <property type="project" value="UniProtKB-KW"/>
</dbReference>
<dbReference type="InterPro" id="IPR007889">
    <property type="entry name" value="HTH_Psq"/>
</dbReference>
<dbReference type="CDD" id="cd15562">
    <property type="entry name" value="PHD2_PHF14"/>
    <property type="match status" value="1"/>
</dbReference>
<dbReference type="InterPro" id="IPR019787">
    <property type="entry name" value="Znf_PHD-finger"/>
</dbReference>
<dbReference type="SUPFAM" id="SSF46689">
    <property type="entry name" value="Homeodomain-like"/>
    <property type="match status" value="1"/>
</dbReference>
<dbReference type="PROSITE" id="PS50016">
    <property type="entry name" value="ZF_PHD_2"/>
    <property type="match status" value="1"/>
</dbReference>
<dbReference type="InterPro" id="IPR001965">
    <property type="entry name" value="Znf_PHD"/>
</dbReference>
<feature type="domain" description="PHD-type" evidence="7">
    <location>
        <begin position="22"/>
        <end position="76"/>
    </location>
</feature>
<dbReference type="Pfam" id="PF00628">
    <property type="entry name" value="PHD"/>
    <property type="match status" value="1"/>
</dbReference>
<dbReference type="GO" id="GO:0003677">
    <property type="term" value="F:DNA binding"/>
    <property type="evidence" value="ECO:0007669"/>
    <property type="project" value="InterPro"/>
</dbReference>
<feature type="region of interest" description="Disordered" evidence="6">
    <location>
        <begin position="126"/>
        <end position="212"/>
    </location>
</feature>
<protein>
    <submittedName>
        <fullName evidence="9">PHD-type domain-containing protein</fullName>
    </submittedName>
</protein>
<dbReference type="WBParaSite" id="PSAMB.scaffold1316size33083.g12354.t1">
    <property type="protein sequence ID" value="PSAMB.scaffold1316size33083.g12354.t1"/>
    <property type="gene ID" value="PSAMB.scaffold1316size33083.g12354"/>
</dbReference>
<reference evidence="9" key="1">
    <citation type="submission" date="2022-11" db="UniProtKB">
        <authorList>
            <consortium name="WormBaseParasite"/>
        </authorList>
    </citation>
    <scope>IDENTIFICATION</scope>
</reference>
<dbReference type="Gene3D" id="3.30.40.10">
    <property type="entry name" value="Zinc/RING finger domain, C3HC4 (zinc finger)"/>
    <property type="match status" value="1"/>
</dbReference>
<keyword evidence="4" id="KW-0862">Zinc</keyword>
<evidence type="ECO:0000313" key="9">
    <source>
        <dbReference type="WBParaSite" id="PSAMB.scaffold1316size33083.g12354.t1"/>
    </source>
</evidence>
<feature type="compositionally biased region" description="Basic and acidic residues" evidence="6">
    <location>
        <begin position="72"/>
        <end position="84"/>
    </location>
</feature>
<dbReference type="InterPro" id="IPR011011">
    <property type="entry name" value="Znf_FYVE_PHD"/>
</dbReference>
<dbReference type="SUPFAM" id="SSF57903">
    <property type="entry name" value="FYVE/PHD zinc finger"/>
    <property type="match status" value="1"/>
</dbReference>
<dbReference type="AlphaFoldDB" id="A0A914UWI0"/>
<dbReference type="Proteomes" id="UP000887566">
    <property type="component" value="Unplaced"/>
</dbReference>
<keyword evidence="2" id="KW-0479">Metal-binding</keyword>
<evidence type="ECO:0000256" key="3">
    <source>
        <dbReference type="ARBA" id="ARBA00022771"/>
    </source>
</evidence>
<dbReference type="InterPro" id="IPR009057">
    <property type="entry name" value="Homeodomain-like_sf"/>
</dbReference>
<feature type="region of interest" description="Disordered" evidence="6">
    <location>
        <begin position="238"/>
        <end position="315"/>
    </location>
</feature>
<keyword evidence="3 5" id="KW-0863">Zinc-finger</keyword>
<comment type="subcellular location">
    <subcellularLocation>
        <location evidence="1">Nucleus</location>
    </subcellularLocation>
</comment>
<dbReference type="Gene3D" id="1.10.10.60">
    <property type="entry name" value="Homeodomain-like"/>
    <property type="match status" value="1"/>
</dbReference>
<accession>A0A914UWI0</accession>
<sequence>MAKVSPQKAGSSGAISQQPMRLKMCAQCLKSTDQHLLAHCDTCAKHYHLACLDPPLTRMPKKTAQYGWECSKCADDSESDDKSVELGVPNVEESDGPRKLRQRSSLTAPKRAADEIALENAIAASYKRKRGRPSKSSAAGDSSAGLASPATKRSKPPKLTKYTKQDTTDGEDDSTNDVSINSDDPHELVDEKIITVKTTKEPKTRRMQYPTTRLNDAVASVLKGRMNIKQAAERFNVPRSTVQRRITLSREEHKRRASSMGGSGSDQDKKPLKADLNGSASGDELADENIDVGRNPTPPPPNKDDEVDVDSVSDNCSDSMKLVRRRRRKGAEVIVVEDLNLS</sequence>